<feature type="compositionally biased region" description="Acidic residues" evidence="1">
    <location>
        <begin position="139"/>
        <end position="163"/>
    </location>
</feature>
<keyword evidence="2" id="KW-0472">Membrane</keyword>
<feature type="region of interest" description="Disordered" evidence="1">
    <location>
        <begin position="137"/>
        <end position="261"/>
    </location>
</feature>
<proteinExistence type="predicted"/>
<dbReference type="EMBL" id="HBGY01017239">
    <property type="protein sequence ID" value="CAD9583913.1"/>
    <property type="molecule type" value="Transcribed_RNA"/>
</dbReference>
<protein>
    <submittedName>
        <fullName evidence="3">Uncharacterized protein</fullName>
    </submittedName>
</protein>
<reference evidence="3" key="1">
    <citation type="submission" date="2021-01" db="EMBL/GenBank/DDBJ databases">
        <authorList>
            <person name="Corre E."/>
            <person name="Pelletier E."/>
            <person name="Niang G."/>
            <person name="Scheremetjew M."/>
            <person name="Finn R."/>
            <person name="Kale V."/>
            <person name="Holt S."/>
            <person name="Cochrane G."/>
            <person name="Meng A."/>
            <person name="Brown T."/>
            <person name="Cohen L."/>
        </authorList>
    </citation>
    <scope>NUCLEOTIDE SEQUENCE</scope>
    <source>
        <strain evidence="3">B650</strain>
    </source>
</reference>
<evidence type="ECO:0000256" key="2">
    <source>
        <dbReference type="SAM" id="Phobius"/>
    </source>
</evidence>
<feature type="compositionally biased region" description="Acidic residues" evidence="1">
    <location>
        <begin position="174"/>
        <end position="256"/>
    </location>
</feature>
<accession>A0A7S2P8B7</accession>
<organism evidence="3">
    <name type="scientific">Leptocylindrus danicus</name>
    <dbReference type="NCBI Taxonomy" id="163516"/>
    <lineage>
        <taxon>Eukaryota</taxon>
        <taxon>Sar</taxon>
        <taxon>Stramenopiles</taxon>
        <taxon>Ochrophyta</taxon>
        <taxon>Bacillariophyta</taxon>
        <taxon>Coscinodiscophyceae</taxon>
        <taxon>Chaetocerotophycidae</taxon>
        <taxon>Leptocylindrales</taxon>
        <taxon>Leptocylindraceae</taxon>
        <taxon>Leptocylindrus</taxon>
    </lineage>
</organism>
<evidence type="ECO:0000313" key="3">
    <source>
        <dbReference type="EMBL" id="CAD9583913.1"/>
    </source>
</evidence>
<gene>
    <name evidence="3" type="ORF">LDAN0321_LOCUS11138</name>
</gene>
<sequence>MKHLMSIAKPVPVDGNRLLEGDDEAEADRFAFDVTGYSLKYARCQMIEQYSDNAAEEGGNEEEGNYDSVLVRQRFAVFRLCPTSSCNGKSQMGCKSGYGEYMVDLGQYLESVQRYNEELKESYCGFCENYMAELNAYGDDGDAGDEAEDEPDEDEDKDEDEDDPDRRRKLEGQQGEEDEDGPDEDEDEDGEEDREEENQENEEEDREEENQEEQEDEMENEEEDNEPDDEDEAEDENEAEAEDEVEDEAADYEAGDDAAVQTVDWSSYPYYDACVNYADTCEEEEDEYAEEEIEAAAYFDCVEVNGQDKYGNELNLFVGPHCASDAYRIKLGLFSDEFCSNYVGNKYDLDTFTGMSISSVSLADYYKEDCISCQESSNPYANVDEDNEDADDIAEICEDLYMESAKCEANLGISAYSGQYNQYGSSYMSEMACTFIKNVVKGAYDEKGQIYLDLSEYHAQEGYHEEPDAVVTGTQTFFLVAFIFGTFGLLGYASMLHKKVVKMGSKNASLVTAEGGEMS</sequence>
<dbReference type="AlphaFoldDB" id="A0A7S2P8B7"/>
<keyword evidence="2" id="KW-1133">Transmembrane helix</keyword>
<keyword evidence="2" id="KW-0812">Transmembrane</keyword>
<feature type="transmembrane region" description="Helical" evidence="2">
    <location>
        <begin position="477"/>
        <end position="496"/>
    </location>
</feature>
<evidence type="ECO:0000256" key="1">
    <source>
        <dbReference type="SAM" id="MobiDB-lite"/>
    </source>
</evidence>
<name>A0A7S2P8B7_9STRA</name>